<dbReference type="GO" id="GO:0008948">
    <property type="term" value="F:oxaloacetate decarboxylase activity"/>
    <property type="evidence" value="ECO:0007669"/>
    <property type="project" value="EnsemblFungi"/>
</dbReference>
<dbReference type="OMA" id="MTAYEDF"/>
<keyword evidence="3" id="KW-1185">Reference proteome</keyword>
<dbReference type="AlphaFoldDB" id="I2GUW1"/>
<dbReference type="Gene3D" id="3.50.30.40">
    <property type="entry name" value="Ribonuclease E inhibitor RraA/RraA-like"/>
    <property type="match status" value="1"/>
</dbReference>
<keyword evidence="1" id="KW-0460">Magnesium</keyword>
<dbReference type="SUPFAM" id="SSF89562">
    <property type="entry name" value="RraA-like"/>
    <property type="match status" value="1"/>
</dbReference>
<proteinExistence type="predicted"/>
<dbReference type="KEGG" id="tbl:TBLA_0A01130"/>
<comment type="cofactor">
    <cofactor evidence="1">
        <name>Mg(2+)</name>
        <dbReference type="ChEBI" id="CHEBI:18420"/>
    </cofactor>
</comment>
<dbReference type="GO" id="GO:0047443">
    <property type="term" value="F:4-hydroxy-4-methyl-2-oxoglutarate aldolase activity"/>
    <property type="evidence" value="ECO:0007669"/>
    <property type="project" value="EnsemblFungi"/>
</dbReference>
<feature type="binding site" evidence="1">
    <location>
        <begin position="104"/>
        <end position="107"/>
    </location>
    <ligand>
        <name>substrate</name>
    </ligand>
</feature>
<dbReference type="PANTHER" id="PTHR33254:SF28">
    <property type="entry name" value="4-HYDROXY-4-METHYL-2-OXOGLUTARATE ALDOLASE"/>
    <property type="match status" value="1"/>
</dbReference>
<organism evidence="2 3">
    <name type="scientific">Henningerozyma blattae (strain ATCC 34711 / CBS 6284 / DSM 70876 / NBRC 10599 / NRRL Y-10934 / UCD 77-7)</name>
    <name type="common">Yeast</name>
    <name type="synonym">Tetrapisispora blattae</name>
    <dbReference type="NCBI Taxonomy" id="1071380"/>
    <lineage>
        <taxon>Eukaryota</taxon>
        <taxon>Fungi</taxon>
        <taxon>Dikarya</taxon>
        <taxon>Ascomycota</taxon>
        <taxon>Saccharomycotina</taxon>
        <taxon>Saccharomycetes</taxon>
        <taxon>Saccharomycetales</taxon>
        <taxon>Saccharomycetaceae</taxon>
        <taxon>Henningerozyma</taxon>
    </lineage>
</organism>
<evidence type="ECO:0000313" key="3">
    <source>
        <dbReference type="Proteomes" id="UP000002866"/>
    </source>
</evidence>
<protein>
    <recommendedName>
        <fullName evidence="4">4-hydroxy-4-methyl-2-oxoglutarate aldolase</fullName>
    </recommendedName>
</protein>
<evidence type="ECO:0008006" key="4">
    <source>
        <dbReference type="Google" id="ProtNLM"/>
    </source>
</evidence>
<gene>
    <name evidence="2" type="primary">TBLA0A01130</name>
    <name evidence="2" type="ORF">TBLA_0A01130</name>
</gene>
<dbReference type="RefSeq" id="XP_004177432.1">
    <property type="nucleotide sequence ID" value="XM_004177384.1"/>
</dbReference>
<feature type="binding site" evidence="1">
    <location>
        <position position="126"/>
    </location>
    <ligand>
        <name>substrate</name>
    </ligand>
</feature>
<dbReference type="CDD" id="cd16841">
    <property type="entry name" value="RraA_family"/>
    <property type="match status" value="1"/>
</dbReference>
<dbReference type="PANTHER" id="PTHR33254">
    <property type="entry name" value="4-HYDROXY-4-METHYL-2-OXOGLUTARATE ALDOLASE 3-RELATED"/>
    <property type="match status" value="1"/>
</dbReference>
<dbReference type="eggNOG" id="ENOG502RZ5Y">
    <property type="taxonomic scope" value="Eukaryota"/>
</dbReference>
<accession>I2GUW1</accession>
<dbReference type="FunCoup" id="I2GUW1">
    <property type="interactions" value="21"/>
</dbReference>
<reference evidence="2 3" key="1">
    <citation type="journal article" date="2011" name="Proc. Natl. Acad. Sci. U.S.A.">
        <title>Evolutionary erosion of yeast sex chromosomes by mating-type switching accidents.</title>
        <authorList>
            <person name="Gordon J.L."/>
            <person name="Armisen D."/>
            <person name="Proux-Wera E."/>
            <person name="Oheigeartaigh S.S."/>
            <person name="Byrne K.P."/>
            <person name="Wolfe K.H."/>
        </authorList>
    </citation>
    <scope>NUCLEOTIDE SEQUENCE [LARGE SCALE GENOMIC DNA]</scope>
    <source>
        <strain evidence="3">ATCC 34711 / CBS 6284 / DSM 70876 / NBRC 10599 / NRRL Y-10934 / UCD 77-7</strain>
    </source>
</reference>
<dbReference type="EMBL" id="HE806316">
    <property type="protein sequence ID" value="CCH57913.1"/>
    <property type="molecule type" value="Genomic_DNA"/>
</dbReference>
<feature type="binding site" evidence="1">
    <location>
        <position position="127"/>
    </location>
    <ligand>
        <name>Mg(2+)</name>
        <dbReference type="ChEBI" id="CHEBI:18420"/>
    </ligand>
</feature>
<dbReference type="GO" id="GO:0046872">
    <property type="term" value="F:metal ion binding"/>
    <property type="evidence" value="ECO:0007669"/>
    <property type="project" value="UniProtKB-KW"/>
</dbReference>
<dbReference type="Pfam" id="PF03737">
    <property type="entry name" value="RraA-like"/>
    <property type="match status" value="1"/>
</dbReference>
<sequence>MDKLKKFTTCDISDGLLNLCKMDDGGFIPNLIFQSSFPDSISKDKANIMIGKAYTVLFAPVDDPRETVNYIDHIPEGSIVMIALDKSLQSRNAPYSKVTNSLYGGLMSARAKYLGAHGTVVFGNIRDVQEHSDLNFPIFSYGTGSCAANKVVKPVACNVPLEILITNPGPTTITVSPGEIIMGDVNGVVHIPYSISSNEISLKSLVNYIEKSIEADEIIKQEILKGSSAKEAMARNRKILKELI</sequence>
<dbReference type="InterPro" id="IPR005493">
    <property type="entry name" value="RraA/RraA-like"/>
</dbReference>
<dbReference type="InParanoid" id="I2GUW1"/>
<dbReference type="HOGENOM" id="CLU_072626_0_1_1"/>
<dbReference type="InterPro" id="IPR036704">
    <property type="entry name" value="RraA/RraA-like_sf"/>
</dbReference>
<dbReference type="GeneID" id="14493709"/>
<evidence type="ECO:0000313" key="2">
    <source>
        <dbReference type="EMBL" id="CCH57913.1"/>
    </source>
</evidence>
<keyword evidence="1" id="KW-0479">Metal-binding</keyword>
<dbReference type="GO" id="GO:0019619">
    <property type="term" value="P:3,4-dihydroxybenzoate catabolic process"/>
    <property type="evidence" value="ECO:0007669"/>
    <property type="project" value="EnsemblFungi"/>
</dbReference>
<dbReference type="OrthoDB" id="1476984at2759"/>
<evidence type="ECO:0000256" key="1">
    <source>
        <dbReference type="PIRSR" id="PIRSR605493-1"/>
    </source>
</evidence>
<dbReference type="Proteomes" id="UP000002866">
    <property type="component" value="Chromosome 1"/>
</dbReference>
<name>I2GUW1_HENB6</name>